<evidence type="ECO:0000313" key="13">
    <source>
        <dbReference type="EMBL" id="KAJ2677104.1"/>
    </source>
</evidence>
<keyword evidence="4 8" id="KW-0863">Zinc-finger</keyword>
<evidence type="ECO:0000256" key="5">
    <source>
        <dbReference type="ARBA" id="ARBA00022833"/>
    </source>
</evidence>
<dbReference type="Proteomes" id="UP001151518">
    <property type="component" value="Unassembled WGS sequence"/>
</dbReference>
<evidence type="ECO:0000256" key="6">
    <source>
        <dbReference type="ARBA" id="ARBA00022989"/>
    </source>
</evidence>
<evidence type="ECO:0000256" key="4">
    <source>
        <dbReference type="ARBA" id="ARBA00022771"/>
    </source>
</evidence>
<feature type="domain" description="RING-type" evidence="12">
    <location>
        <begin position="153"/>
        <end position="196"/>
    </location>
</feature>
<keyword evidence="6 10" id="KW-1133">Transmembrane helix</keyword>
<accession>A0A9W8G293</accession>
<reference evidence="13" key="1">
    <citation type="submission" date="2022-07" db="EMBL/GenBank/DDBJ databases">
        <title>Phylogenomic reconstructions and comparative analyses of Kickxellomycotina fungi.</title>
        <authorList>
            <person name="Reynolds N.K."/>
            <person name="Stajich J.E."/>
            <person name="Barry K."/>
            <person name="Grigoriev I.V."/>
            <person name="Crous P."/>
            <person name="Smith M.E."/>
        </authorList>
    </citation>
    <scope>NUCLEOTIDE SEQUENCE</scope>
    <source>
        <strain evidence="13">NRRL 3115</strain>
    </source>
</reference>
<keyword evidence="7 10" id="KW-0472">Membrane</keyword>
<evidence type="ECO:0000256" key="7">
    <source>
        <dbReference type="ARBA" id="ARBA00023136"/>
    </source>
</evidence>
<evidence type="ECO:0000256" key="9">
    <source>
        <dbReference type="SAM" id="MobiDB-lite"/>
    </source>
</evidence>
<dbReference type="GO" id="GO:0016020">
    <property type="term" value="C:membrane"/>
    <property type="evidence" value="ECO:0007669"/>
    <property type="project" value="UniProtKB-SubCell"/>
</dbReference>
<feature type="chain" id="PRO_5040879628" description="RING-type domain-containing protein" evidence="11">
    <location>
        <begin position="35"/>
        <end position="290"/>
    </location>
</feature>
<comment type="subcellular location">
    <subcellularLocation>
        <location evidence="1">Membrane</location>
    </subcellularLocation>
</comment>
<evidence type="ECO:0000256" key="2">
    <source>
        <dbReference type="ARBA" id="ARBA00022692"/>
    </source>
</evidence>
<evidence type="ECO:0000256" key="8">
    <source>
        <dbReference type="PROSITE-ProRule" id="PRU00175"/>
    </source>
</evidence>
<sequence>MGPARTYPLLSFGSAAAHLLFLLLVCIAVSPVACAPVSKIEEASQVASQLDEASSAASPDAPSSSSQSTGMGSTQIYYILALSACAAGFIGFVVTLMLRRRRRRRLLADAESLAPESYPAAQPRRRERVVLDDAQFNLLPHIVVEKEAEEEACTICLCEYSEGEELVVLVPCNHRFHSECAHRWLTVKSTACPLCKADMLEGLGVKRPKSVAEDAESDGEPNTAESGQPEEAVPSQAEAGGNGESNSGSRAAVNGQPEEAVLSRTEAGEYLLSPPPPALVRETSTGMRRV</sequence>
<gene>
    <name evidence="13" type="ORF">GGI25_003324</name>
</gene>
<comment type="caution">
    <text evidence="13">The sequence shown here is derived from an EMBL/GenBank/DDBJ whole genome shotgun (WGS) entry which is preliminary data.</text>
</comment>
<dbReference type="PROSITE" id="PS50089">
    <property type="entry name" value="ZF_RING_2"/>
    <property type="match status" value="1"/>
</dbReference>
<dbReference type="Gene3D" id="3.30.40.10">
    <property type="entry name" value="Zinc/RING finger domain, C3HC4 (zinc finger)"/>
    <property type="match status" value="1"/>
</dbReference>
<dbReference type="SUPFAM" id="SSF57850">
    <property type="entry name" value="RING/U-box"/>
    <property type="match status" value="1"/>
</dbReference>
<dbReference type="AlphaFoldDB" id="A0A9W8G293"/>
<evidence type="ECO:0000256" key="3">
    <source>
        <dbReference type="ARBA" id="ARBA00022723"/>
    </source>
</evidence>
<evidence type="ECO:0000313" key="14">
    <source>
        <dbReference type="Proteomes" id="UP001151518"/>
    </source>
</evidence>
<dbReference type="CDD" id="cd16454">
    <property type="entry name" value="RING-H2_PA-TM-RING"/>
    <property type="match status" value="1"/>
</dbReference>
<dbReference type="GO" id="GO:0008270">
    <property type="term" value="F:zinc ion binding"/>
    <property type="evidence" value="ECO:0007669"/>
    <property type="project" value="UniProtKB-KW"/>
</dbReference>
<dbReference type="InterPro" id="IPR011016">
    <property type="entry name" value="Znf_RING-CH"/>
</dbReference>
<name>A0A9W8G293_9FUNG</name>
<feature type="transmembrane region" description="Helical" evidence="10">
    <location>
        <begin position="76"/>
        <end position="98"/>
    </location>
</feature>
<keyword evidence="11" id="KW-0732">Signal</keyword>
<proteinExistence type="predicted"/>
<evidence type="ECO:0000259" key="12">
    <source>
        <dbReference type="PROSITE" id="PS50089"/>
    </source>
</evidence>
<dbReference type="PANTHER" id="PTHR46539">
    <property type="entry name" value="E3 UBIQUITIN-PROTEIN LIGASE ATL42"/>
    <property type="match status" value="1"/>
</dbReference>
<dbReference type="SMART" id="SM00184">
    <property type="entry name" value="RING"/>
    <property type="match status" value="1"/>
</dbReference>
<dbReference type="Pfam" id="PF13639">
    <property type="entry name" value="zf-RING_2"/>
    <property type="match status" value="1"/>
</dbReference>
<evidence type="ECO:0000256" key="1">
    <source>
        <dbReference type="ARBA" id="ARBA00004370"/>
    </source>
</evidence>
<dbReference type="SMART" id="SM00744">
    <property type="entry name" value="RINGv"/>
    <property type="match status" value="1"/>
</dbReference>
<dbReference type="OrthoDB" id="8062037at2759"/>
<feature type="region of interest" description="Disordered" evidence="9">
    <location>
        <begin position="207"/>
        <end position="290"/>
    </location>
</feature>
<evidence type="ECO:0000256" key="11">
    <source>
        <dbReference type="SAM" id="SignalP"/>
    </source>
</evidence>
<keyword evidence="3" id="KW-0479">Metal-binding</keyword>
<dbReference type="EMBL" id="JANBTW010000035">
    <property type="protein sequence ID" value="KAJ2677104.1"/>
    <property type="molecule type" value="Genomic_DNA"/>
</dbReference>
<dbReference type="InterPro" id="IPR001841">
    <property type="entry name" value="Znf_RING"/>
</dbReference>
<feature type="signal peptide" evidence="11">
    <location>
        <begin position="1"/>
        <end position="34"/>
    </location>
</feature>
<keyword evidence="2 10" id="KW-0812">Transmembrane</keyword>
<dbReference type="PANTHER" id="PTHR46539:SF1">
    <property type="entry name" value="E3 UBIQUITIN-PROTEIN LIGASE ATL42"/>
    <property type="match status" value="1"/>
</dbReference>
<evidence type="ECO:0000256" key="10">
    <source>
        <dbReference type="SAM" id="Phobius"/>
    </source>
</evidence>
<organism evidence="13 14">
    <name type="scientific">Coemansia spiralis</name>
    <dbReference type="NCBI Taxonomy" id="417178"/>
    <lineage>
        <taxon>Eukaryota</taxon>
        <taxon>Fungi</taxon>
        <taxon>Fungi incertae sedis</taxon>
        <taxon>Zoopagomycota</taxon>
        <taxon>Kickxellomycotina</taxon>
        <taxon>Kickxellomycetes</taxon>
        <taxon>Kickxellales</taxon>
        <taxon>Kickxellaceae</taxon>
        <taxon>Coemansia</taxon>
    </lineage>
</organism>
<protein>
    <recommendedName>
        <fullName evidence="12">RING-type domain-containing protein</fullName>
    </recommendedName>
</protein>
<dbReference type="InterPro" id="IPR013083">
    <property type="entry name" value="Znf_RING/FYVE/PHD"/>
</dbReference>
<keyword evidence="5" id="KW-0862">Zinc</keyword>